<evidence type="ECO:0000256" key="2">
    <source>
        <dbReference type="ARBA" id="ARBA00022723"/>
    </source>
</evidence>
<dbReference type="PROSITE" id="PS50048">
    <property type="entry name" value="ZN2_CY6_FUNGAL_2"/>
    <property type="match status" value="1"/>
</dbReference>
<keyword evidence="3" id="KW-0539">Nucleus</keyword>
<dbReference type="InterPro" id="IPR001138">
    <property type="entry name" value="Zn2Cys6_DnaBD"/>
</dbReference>
<dbReference type="SUPFAM" id="SSF57701">
    <property type="entry name" value="Zn2/Cys6 DNA-binding domain"/>
    <property type="match status" value="1"/>
</dbReference>
<dbReference type="PANTHER" id="PTHR31001">
    <property type="entry name" value="UNCHARACTERIZED TRANSCRIPTIONAL REGULATORY PROTEIN"/>
    <property type="match status" value="1"/>
</dbReference>
<evidence type="ECO:0000313" key="6">
    <source>
        <dbReference type="EMBL" id="KAJ4389774.1"/>
    </source>
</evidence>
<feature type="region of interest" description="Disordered" evidence="4">
    <location>
        <begin position="663"/>
        <end position="744"/>
    </location>
</feature>
<dbReference type="InterPro" id="IPR050613">
    <property type="entry name" value="Sec_Metabolite_Reg"/>
</dbReference>
<sequence length="816" mass="90783">MAAPTAADMLSFSSQGQVAVSHDASLKLTRGHSCVLCQQRKVRCDKNKPCANCVKAGVDCKVVPPQPPRRRKKKPHERELIERLRKYEHLLSQHGVDFEPIGQTLKASDPASLDEIDEIEHGIEGLKTSPSSTGPDGDRHTKLFSYHKDYKSQDDQLRDSSDEGSEDPIIDRAFDRMFDGQDGFPFVIGGSTNSVTDLHPPAVQIFQLWQIYLDNVNPLLKVTHTPTLQGQLIEAAANPSKMPKPLEALLFSIYFMAILSLTDEEVRETFKEDKSRLMSKYHRGTQQALVNAGFMRSSDLVVLQAFLLYLIAVRQFVDPRAHFCLIGIAVRVANRIGLHQDAERHHLPPFEVELRRRLWWQIAIFDKRIAEITGSSITALSMSKGDCRWPLNINDTDLHVNAKDRIAPYAGPTEMLFSLTRFELTVAADPDAQRSVPNLGAQGGIPKIQYSPSPASSDVFTNAARHNLPIADLEGYIKYIEETYLSHCDNKIPLHLFTFLMTRLAISRLRLFDYFCRGYLQRFPDPNAIPPGPDRDTRESVFDEAVRVIEYDNIIQGHEALQGFKWYTLIHFPFPAFAFLISELRYITSGDLCEKAWATIIDNYDKRKMANNLKSPLHTAIGGQMLRAWDCHEAAETRMGRPLPQPKSIGLIREVVKKIKAANREAASAQRGKTSSSKASVSTPGTGHSGENYVVAQPSQQQQQQQQQQQHHHHQQQQQQSAEVDLHSAGSSPPMMSGPGGAMDSMTGALFGTGGFDGINQQMYGSGAMTESLDMGMMDWSSMSTWTGFLGGGGGGGGGYEYPQQNMAGYPGQGTR</sequence>
<feature type="region of interest" description="Disordered" evidence="4">
    <location>
        <begin position="123"/>
        <end position="142"/>
    </location>
</feature>
<dbReference type="Pfam" id="PF04082">
    <property type="entry name" value="Fungal_trans"/>
    <property type="match status" value="1"/>
</dbReference>
<evidence type="ECO:0000313" key="7">
    <source>
        <dbReference type="Proteomes" id="UP001140453"/>
    </source>
</evidence>
<dbReference type="PANTHER" id="PTHR31001:SF45">
    <property type="entry name" value="ZN(II)2CYS6 TRANSCRIPTION FACTOR (EUROFUNG)"/>
    <property type="match status" value="1"/>
</dbReference>
<evidence type="ECO:0000256" key="4">
    <source>
        <dbReference type="SAM" id="MobiDB-lite"/>
    </source>
</evidence>
<dbReference type="OrthoDB" id="2269373at2759"/>
<dbReference type="GO" id="GO:0005634">
    <property type="term" value="C:nucleus"/>
    <property type="evidence" value="ECO:0007669"/>
    <property type="project" value="UniProtKB-SubCell"/>
</dbReference>
<dbReference type="GO" id="GO:0003677">
    <property type="term" value="F:DNA binding"/>
    <property type="evidence" value="ECO:0007669"/>
    <property type="project" value="InterPro"/>
</dbReference>
<comment type="subcellular location">
    <subcellularLocation>
        <location evidence="1">Nucleus</location>
    </subcellularLocation>
</comment>
<dbReference type="CDD" id="cd00067">
    <property type="entry name" value="GAL4"/>
    <property type="match status" value="1"/>
</dbReference>
<dbReference type="GO" id="GO:0006351">
    <property type="term" value="P:DNA-templated transcription"/>
    <property type="evidence" value="ECO:0007669"/>
    <property type="project" value="InterPro"/>
</dbReference>
<dbReference type="Pfam" id="PF00172">
    <property type="entry name" value="Zn_clus"/>
    <property type="match status" value="1"/>
</dbReference>
<dbReference type="Proteomes" id="UP001140453">
    <property type="component" value="Unassembled WGS sequence"/>
</dbReference>
<dbReference type="SMART" id="SM00906">
    <property type="entry name" value="Fungal_trans"/>
    <property type="match status" value="1"/>
</dbReference>
<dbReference type="InterPro" id="IPR036864">
    <property type="entry name" value="Zn2-C6_fun-type_DNA-bd_sf"/>
</dbReference>
<keyword evidence="2" id="KW-0479">Metal-binding</keyword>
<reference evidence="6" key="1">
    <citation type="submission" date="2022-10" db="EMBL/GenBank/DDBJ databases">
        <title>Tapping the CABI collections for fungal endophytes: first genome assemblies for Collariella, Neodidymelliopsis, Ascochyta clinopodiicola, Didymella pomorum, Didymosphaeria variabile, Neocosmospora piperis and Neocucurbitaria cava.</title>
        <authorList>
            <person name="Hill R."/>
        </authorList>
    </citation>
    <scope>NUCLEOTIDE SEQUENCE</scope>
    <source>
        <strain evidence="6">IMI 355082</strain>
    </source>
</reference>
<feature type="domain" description="Zn(2)-C6 fungal-type" evidence="5">
    <location>
        <begin position="33"/>
        <end position="62"/>
    </location>
</feature>
<dbReference type="AlphaFoldDB" id="A0A9W8YQZ9"/>
<feature type="compositionally biased region" description="Polar residues" evidence="4">
    <location>
        <begin position="671"/>
        <end position="686"/>
    </location>
</feature>
<evidence type="ECO:0000259" key="5">
    <source>
        <dbReference type="PROSITE" id="PS50048"/>
    </source>
</evidence>
<proteinExistence type="predicted"/>
<feature type="compositionally biased region" description="Low complexity" evidence="4">
    <location>
        <begin position="700"/>
        <end position="709"/>
    </location>
</feature>
<dbReference type="CDD" id="cd12148">
    <property type="entry name" value="fungal_TF_MHR"/>
    <property type="match status" value="1"/>
</dbReference>
<dbReference type="InterPro" id="IPR007219">
    <property type="entry name" value="XnlR_reg_dom"/>
</dbReference>
<protein>
    <recommendedName>
        <fullName evidence="5">Zn(2)-C6 fungal-type domain-containing protein</fullName>
    </recommendedName>
</protein>
<dbReference type="GO" id="GO:0000981">
    <property type="term" value="F:DNA-binding transcription factor activity, RNA polymerase II-specific"/>
    <property type="evidence" value="ECO:0007669"/>
    <property type="project" value="InterPro"/>
</dbReference>
<comment type="caution">
    <text evidence="6">The sequence shown here is derived from an EMBL/GenBank/DDBJ whole genome shotgun (WGS) entry which is preliminary data.</text>
</comment>
<dbReference type="EMBL" id="JAPEVB010000004">
    <property type="protein sequence ID" value="KAJ4389774.1"/>
    <property type="molecule type" value="Genomic_DNA"/>
</dbReference>
<name>A0A9W8YQZ9_9PEZI</name>
<evidence type="ECO:0000256" key="1">
    <source>
        <dbReference type="ARBA" id="ARBA00004123"/>
    </source>
</evidence>
<gene>
    <name evidence="6" type="ORF">N0V93_007246</name>
</gene>
<feature type="compositionally biased region" description="Low complexity" evidence="4">
    <location>
        <begin position="728"/>
        <end position="737"/>
    </location>
</feature>
<dbReference type="Gene3D" id="4.10.240.10">
    <property type="entry name" value="Zn(2)-C6 fungal-type DNA-binding domain"/>
    <property type="match status" value="1"/>
</dbReference>
<keyword evidence="7" id="KW-1185">Reference proteome</keyword>
<accession>A0A9W8YQZ9</accession>
<dbReference type="GO" id="GO:0008270">
    <property type="term" value="F:zinc ion binding"/>
    <property type="evidence" value="ECO:0007669"/>
    <property type="project" value="InterPro"/>
</dbReference>
<evidence type="ECO:0000256" key="3">
    <source>
        <dbReference type="ARBA" id="ARBA00023242"/>
    </source>
</evidence>
<dbReference type="SMART" id="SM00066">
    <property type="entry name" value="GAL4"/>
    <property type="match status" value="1"/>
</dbReference>
<organism evidence="6 7">
    <name type="scientific">Gnomoniopsis smithogilvyi</name>
    <dbReference type="NCBI Taxonomy" id="1191159"/>
    <lineage>
        <taxon>Eukaryota</taxon>
        <taxon>Fungi</taxon>
        <taxon>Dikarya</taxon>
        <taxon>Ascomycota</taxon>
        <taxon>Pezizomycotina</taxon>
        <taxon>Sordariomycetes</taxon>
        <taxon>Sordariomycetidae</taxon>
        <taxon>Diaporthales</taxon>
        <taxon>Gnomoniaceae</taxon>
        <taxon>Gnomoniopsis</taxon>
    </lineage>
</organism>